<accession>A0A9P5N063</accession>
<feature type="domain" description="Chitin-binding type-3" evidence="3">
    <location>
        <begin position="7"/>
        <end position="47"/>
    </location>
</feature>
<evidence type="ECO:0000256" key="2">
    <source>
        <dbReference type="SAM" id="MobiDB-lite"/>
    </source>
</evidence>
<dbReference type="CDD" id="cd12214">
    <property type="entry name" value="ChiA1_BD"/>
    <property type="match status" value="1"/>
</dbReference>
<sequence>MSAPPPWQPGTQYNYGDIVVYESARYKIIQPHFSQGDWAPPIVPALWGRIPDDEWQKHEPYNPPHDKGDYHGQDVHQPDDCTKHPDRTEEVTHEEQKKKWWDLDDNRKKQLELGGGLLAGAAAIGAGYYAWHEHENKKTEEEKQALTWGVQGWQTDAYARTQEVRNHGPRAPTTWVLVEGREKIPPSAIEAGRDKDNHPIYIARAYFEDSLQIGKASQVFKEGAAIGYGGRVVELNKFEVLIGDPKGIRWVSYSYQLDLQRLGATPVEGGKEANGTPLYIARVKYSGGVHTAKVGTHLPAAQLAFSGTEVSVEDYEVLCLN</sequence>
<dbReference type="Proteomes" id="UP000759537">
    <property type="component" value="Unassembled WGS sequence"/>
</dbReference>
<organism evidence="4 5">
    <name type="scientific">Russula ochroleuca</name>
    <dbReference type="NCBI Taxonomy" id="152965"/>
    <lineage>
        <taxon>Eukaryota</taxon>
        <taxon>Fungi</taxon>
        <taxon>Dikarya</taxon>
        <taxon>Basidiomycota</taxon>
        <taxon>Agaricomycotina</taxon>
        <taxon>Agaricomycetes</taxon>
        <taxon>Russulales</taxon>
        <taxon>Russulaceae</taxon>
        <taxon>Russula</taxon>
    </lineage>
</organism>
<dbReference type="SMART" id="SM00696">
    <property type="entry name" value="DM9"/>
    <property type="match status" value="2"/>
</dbReference>
<dbReference type="InterPro" id="IPR036573">
    <property type="entry name" value="CBM_sf_5/12"/>
</dbReference>
<dbReference type="InterPro" id="IPR003610">
    <property type="entry name" value="CBM5/12"/>
</dbReference>
<dbReference type="PANTHER" id="PTHR31649">
    <property type="entry name" value="AGAP009604-PA"/>
    <property type="match status" value="1"/>
</dbReference>
<name>A0A9P5N063_9AGAM</name>
<dbReference type="GO" id="GO:0030246">
    <property type="term" value="F:carbohydrate binding"/>
    <property type="evidence" value="ECO:0007669"/>
    <property type="project" value="InterPro"/>
</dbReference>
<dbReference type="Pfam" id="PF11901">
    <property type="entry name" value="DM9"/>
    <property type="match status" value="1"/>
</dbReference>
<evidence type="ECO:0000256" key="1">
    <source>
        <dbReference type="ARBA" id="ARBA00022801"/>
    </source>
</evidence>
<dbReference type="AlphaFoldDB" id="A0A9P5N063"/>
<dbReference type="Gene3D" id="2.10.10.20">
    <property type="entry name" value="Carbohydrate-binding module superfamily 5/12"/>
    <property type="match status" value="1"/>
</dbReference>
<keyword evidence="1" id="KW-0378">Hydrolase</keyword>
<proteinExistence type="predicted"/>
<dbReference type="EMBL" id="WHVB01000005">
    <property type="protein sequence ID" value="KAF8482951.1"/>
    <property type="molecule type" value="Genomic_DNA"/>
</dbReference>
<dbReference type="OrthoDB" id="2142040at2759"/>
<dbReference type="GO" id="GO:0005576">
    <property type="term" value="C:extracellular region"/>
    <property type="evidence" value="ECO:0007669"/>
    <property type="project" value="InterPro"/>
</dbReference>
<dbReference type="GO" id="GO:0004553">
    <property type="term" value="F:hydrolase activity, hydrolyzing O-glycosyl compounds"/>
    <property type="evidence" value="ECO:0007669"/>
    <property type="project" value="InterPro"/>
</dbReference>
<evidence type="ECO:0000313" key="5">
    <source>
        <dbReference type="Proteomes" id="UP000759537"/>
    </source>
</evidence>
<dbReference type="PANTHER" id="PTHR31649:SF1">
    <property type="entry name" value="FARNESOIC ACID O-METHYL TRANSFERASE DOMAIN-CONTAINING PROTEIN"/>
    <property type="match status" value="1"/>
</dbReference>
<evidence type="ECO:0000259" key="3">
    <source>
        <dbReference type="Pfam" id="PF02839"/>
    </source>
</evidence>
<gene>
    <name evidence="4" type="ORF">DFH94DRAFT_843948</name>
</gene>
<feature type="region of interest" description="Disordered" evidence="2">
    <location>
        <begin position="54"/>
        <end position="93"/>
    </location>
</feature>
<dbReference type="Pfam" id="PF02839">
    <property type="entry name" value="CBM_5_12"/>
    <property type="match status" value="1"/>
</dbReference>
<protein>
    <recommendedName>
        <fullName evidence="3">Chitin-binding type-3 domain-containing protein</fullName>
    </recommendedName>
</protein>
<evidence type="ECO:0000313" key="4">
    <source>
        <dbReference type="EMBL" id="KAF8482951.1"/>
    </source>
</evidence>
<dbReference type="SUPFAM" id="SSF51055">
    <property type="entry name" value="Carbohydrate binding domain"/>
    <property type="match status" value="1"/>
</dbReference>
<keyword evidence="5" id="KW-1185">Reference proteome</keyword>
<dbReference type="InterPro" id="IPR006616">
    <property type="entry name" value="DM9_repeat"/>
</dbReference>
<reference evidence="4" key="2">
    <citation type="journal article" date="2020" name="Nat. Commun.">
        <title>Large-scale genome sequencing of mycorrhizal fungi provides insights into the early evolution of symbiotic traits.</title>
        <authorList>
            <person name="Miyauchi S."/>
            <person name="Kiss E."/>
            <person name="Kuo A."/>
            <person name="Drula E."/>
            <person name="Kohler A."/>
            <person name="Sanchez-Garcia M."/>
            <person name="Morin E."/>
            <person name="Andreopoulos B."/>
            <person name="Barry K.W."/>
            <person name="Bonito G."/>
            <person name="Buee M."/>
            <person name="Carver A."/>
            <person name="Chen C."/>
            <person name="Cichocki N."/>
            <person name="Clum A."/>
            <person name="Culley D."/>
            <person name="Crous P.W."/>
            <person name="Fauchery L."/>
            <person name="Girlanda M."/>
            <person name="Hayes R.D."/>
            <person name="Keri Z."/>
            <person name="LaButti K."/>
            <person name="Lipzen A."/>
            <person name="Lombard V."/>
            <person name="Magnuson J."/>
            <person name="Maillard F."/>
            <person name="Murat C."/>
            <person name="Nolan M."/>
            <person name="Ohm R.A."/>
            <person name="Pangilinan J."/>
            <person name="Pereira M.F."/>
            <person name="Perotto S."/>
            <person name="Peter M."/>
            <person name="Pfister S."/>
            <person name="Riley R."/>
            <person name="Sitrit Y."/>
            <person name="Stielow J.B."/>
            <person name="Szollosi G."/>
            <person name="Zifcakova L."/>
            <person name="Stursova M."/>
            <person name="Spatafora J.W."/>
            <person name="Tedersoo L."/>
            <person name="Vaario L.M."/>
            <person name="Yamada A."/>
            <person name="Yan M."/>
            <person name="Wang P."/>
            <person name="Xu J."/>
            <person name="Bruns T."/>
            <person name="Baldrian P."/>
            <person name="Vilgalys R."/>
            <person name="Dunand C."/>
            <person name="Henrissat B."/>
            <person name="Grigoriev I.V."/>
            <person name="Hibbett D."/>
            <person name="Nagy L.G."/>
            <person name="Martin F.M."/>
        </authorList>
    </citation>
    <scope>NUCLEOTIDE SEQUENCE</scope>
    <source>
        <strain evidence="4">Prilba</strain>
    </source>
</reference>
<comment type="caution">
    <text evidence="4">The sequence shown here is derived from an EMBL/GenBank/DDBJ whole genome shotgun (WGS) entry which is preliminary data.</text>
</comment>
<reference evidence="4" key="1">
    <citation type="submission" date="2019-10" db="EMBL/GenBank/DDBJ databases">
        <authorList>
            <consortium name="DOE Joint Genome Institute"/>
            <person name="Kuo A."/>
            <person name="Miyauchi S."/>
            <person name="Kiss E."/>
            <person name="Drula E."/>
            <person name="Kohler A."/>
            <person name="Sanchez-Garcia M."/>
            <person name="Andreopoulos B."/>
            <person name="Barry K.W."/>
            <person name="Bonito G."/>
            <person name="Buee M."/>
            <person name="Carver A."/>
            <person name="Chen C."/>
            <person name="Cichocki N."/>
            <person name="Clum A."/>
            <person name="Culley D."/>
            <person name="Crous P.W."/>
            <person name="Fauchery L."/>
            <person name="Girlanda M."/>
            <person name="Hayes R."/>
            <person name="Keri Z."/>
            <person name="LaButti K."/>
            <person name="Lipzen A."/>
            <person name="Lombard V."/>
            <person name="Magnuson J."/>
            <person name="Maillard F."/>
            <person name="Morin E."/>
            <person name="Murat C."/>
            <person name="Nolan M."/>
            <person name="Ohm R."/>
            <person name="Pangilinan J."/>
            <person name="Pereira M."/>
            <person name="Perotto S."/>
            <person name="Peter M."/>
            <person name="Riley R."/>
            <person name="Sitrit Y."/>
            <person name="Stielow B."/>
            <person name="Szollosi G."/>
            <person name="Zifcakova L."/>
            <person name="Stursova M."/>
            <person name="Spatafora J.W."/>
            <person name="Tedersoo L."/>
            <person name="Vaario L.-M."/>
            <person name="Yamada A."/>
            <person name="Yan M."/>
            <person name="Wang P."/>
            <person name="Xu J."/>
            <person name="Bruns T."/>
            <person name="Baldrian P."/>
            <person name="Vilgalys R."/>
            <person name="Henrissat B."/>
            <person name="Grigoriev I.V."/>
            <person name="Hibbett D."/>
            <person name="Nagy L.G."/>
            <person name="Martin F.M."/>
        </authorList>
    </citation>
    <scope>NUCLEOTIDE SEQUENCE</scope>
    <source>
        <strain evidence="4">Prilba</strain>
    </source>
</reference>
<dbReference type="GO" id="GO:0005975">
    <property type="term" value="P:carbohydrate metabolic process"/>
    <property type="evidence" value="ECO:0007669"/>
    <property type="project" value="InterPro"/>
</dbReference>